<evidence type="ECO:0000313" key="1">
    <source>
        <dbReference type="EMBL" id="SHH56736.1"/>
    </source>
</evidence>
<protein>
    <recommendedName>
        <fullName evidence="3">DUF5689 domain-containing protein</fullName>
    </recommendedName>
</protein>
<dbReference type="AlphaFoldDB" id="A0A1M5U1K2"/>
<dbReference type="EMBL" id="FQXN01000007">
    <property type="protein sequence ID" value="SHH56736.1"/>
    <property type="molecule type" value="Genomic_DNA"/>
</dbReference>
<gene>
    <name evidence="1" type="ORF">SAMN02745199_1584</name>
</gene>
<evidence type="ECO:0008006" key="3">
    <source>
        <dbReference type="Google" id="ProtNLM"/>
    </source>
</evidence>
<accession>A0A1M5U1K2</accession>
<proteinExistence type="predicted"/>
<dbReference type="STRING" id="1123380.SAMN02745199_1584"/>
<dbReference type="PROSITE" id="PS51257">
    <property type="entry name" value="PROKAR_LIPOPROTEIN"/>
    <property type="match status" value="1"/>
</dbReference>
<keyword evidence="2" id="KW-1185">Reference proteome</keyword>
<reference evidence="2" key="1">
    <citation type="submission" date="2016-11" db="EMBL/GenBank/DDBJ databases">
        <authorList>
            <person name="Varghese N."/>
            <person name="Submissions S."/>
        </authorList>
    </citation>
    <scope>NUCLEOTIDE SEQUENCE [LARGE SCALE GENOMIC DNA]</scope>
    <source>
        <strain evidence="2">DSM 15807</strain>
    </source>
</reference>
<evidence type="ECO:0000313" key="2">
    <source>
        <dbReference type="Proteomes" id="UP000242592"/>
    </source>
</evidence>
<dbReference type="RefSeq" id="WP_073073897.1">
    <property type="nucleotide sequence ID" value="NZ_FQXN01000007.1"/>
</dbReference>
<dbReference type="Proteomes" id="UP000242592">
    <property type="component" value="Unassembled WGS sequence"/>
</dbReference>
<sequence length="227" mass="24514">MKKFVGVILGIAIIFVLFSGCLQQIVPTNGGTGETDILGAKLGYLLNDTPSATVTGILVYKYNYYGILADATTGIYIKDISSAGLNVGDKVTVTGTLYKDTYNGNLRMKDVIVVATETAAMVEPVTLNVALNNSWLFDSTGTTLDATSLAFWIYRFVTAKGTLTSLDTTGNKFELEYPIDTGTATVTVYTYSAISTVTNVPATVTGYLAGYKYVWNLYPRTVDDIEF</sequence>
<name>A0A1M5U1K2_9BACT</name>
<dbReference type="OrthoDB" id="38820at2"/>
<organism evidence="1 2">
    <name type="scientific">Thermosipho atlanticus DSM 15807</name>
    <dbReference type="NCBI Taxonomy" id="1123380"/>
    <lineage>
        <taxon>Bacteria</taxon>
        <taxon>Thermotogati</taxon>
        <taxon>Thermotogota</taxon>
        <taxon>Thermotogae</taxon>
        <taxon>Thermotogales</taxon>
        <taxon>Fervidobacteriaceae</taxon>
        <taxon>Thermosipho</taxon>
    </lineage>
</organism>